<feature type="transmembrane region" description="Helical" evidence="7">
    <location>
        <begin position="324"/>
        <end position="350"/>
    </location>
</feature>
<dbReference type="Gene3D" id="1.20.1250.20">
    <property type="entry name" value="MFS general substrate transporter like domains"/>
    <property type="match status" value="1"/>
</dbReference>
<dbReference type="InterPro" id="IPR050171">
    <property type="entry name" value="MFS_Transporters"/>
</dbReference>
<feature type="transmembrane region" description="Helical" evidence="7">
    <location>
        <begin position="386"/>
        <end position="407"/>
    </location>
</feature>
<feature type="transmembrane region" description="Helical" evidence="7">
    <location>
        <begin position="56"/>
        <end position="79"/>
    </location>
</feature>
<keyword evidence="3" id="KW-1003">Cell membrane</keyword>
<dbReference type="PROSITE" id="PS50850">
    <property type="entry name" value="MFS"/>
    <property type="match status" value="1"/>
</dbReference>
<dbReference type="Pfam" id="PF07690">
    <property type="entry name" value="MFS_1"/>
    <property type="match status" value="1"/>
</dbReference>
<dbReference type="AlphaFoldDB" id="A0A7K1FQ38"/>
<evidence type="ECO:0000256" key="3">
    <source>
        <dbReference type="ARBA" id="ARBA00022475"/>
    </source>
</evidence>
<dbReference type="InterPro" id="IPR020846">
    <property type="entry name" value="MFS_dom"/>
</dbReference>
<evidence type="ECO:0000259" key="8">
    <source>
        <dbReference type="PROSITE" id="PS50850"/>
    </source>
</evidence>
<dbReference type="InterPro" id="IPR036259">
    <property type="entry name" value="MFS_trans_sf"/>
</dbReference>
<feature type="transmembrane region" description="Helical" evidence="7">
    <location>
        <begin position="299"/>
        <end position="318"/>
    </location>
</feature>
<evidence type="ECO:0000256" key="4">
    <source>
        <dbReference type="ARBA" id="ARBA00022692"/>
    </source>
</evidence>
<gene>
    <name evidence="9" type="ORF">GIS00_15600</name>
</gene>
<dbReference type="PANTHER" id="PTHR23517">
    <property type="entry name" value="RESISTANCE PROTEIN MDTM, PUTATIVE-RELATED-RELATED"/>
    <property type="match status" value="1"/>
</dbReference>
<feature type="domain" description="Major facilitator superfamily (MFS) profile" evidence="8">
    <location>
        <begin position="24"/>
        <end position="413"/>
    </location>
</feature>
<evidence type="ECO:0000256" key="6">
    <source>
        <dbReference type="ARBA" id="ARBA00023136"/>
    </source>
</evidence>
<dbReference type="PANTHER" id="PTHR23517:SF13">
    <property type="entry name" value="MAJOR FACILITATOR SUPERFAMILY MFS_1"/>
    <property type="match status" value="1"/>
</dbReference>
<keyword evidence="2" id="KW-0813">Transport</keyword>
<dbReference type="GO" id="GO:0022857">
    <property type="term" value="F:transmembrane transporter activity"/>
    <property type="evidence" value="ECO:0007669"/>
    <property type="project" value="InterPro"/>
</dbReference>
<dbReference type="InterPro" id="IPR011701">
    <property type="entry name" value="MFS"/>
</dbReference>
<dbReference type="RefSeq" id="WP_154769383.1">
    <property type="nucleotide sequence ID" value="NZ_WLYK01000006.1"/>
</dbReference>
<feature type="transmembrane region" description="Helical" evidence="7">
    <location>
        <begin position="114"/>
        <end position="138"/>
    </location>
</feature>
<dbReference type="Proteomes" id="UP000460221">
    <property type="component" value="Unassembled WGS sequence"/>
</dbReference>
<accession>A0A7K1FQ38</accession>
<feature type="transmembrane region" description="Helical" evidence="7">
    <location>
        <begin position="185"/>
        <end position="204"/>
    </location>
</feature>
<dbReference type="GO" id="GO:0005886">
    <property type="term" value="C:plasma membrane"/>
    <property type="evidence" value="ECO:0007669"/>
    <property type="project" value="UniProtKB-SubCell"/>
</dbReference>
<name>A0A7K1FQ38_9ACTN</name>
<feature type="transmembrane region" description="Helical" evidence="7">
    <location>
        <begin position="357"/>
        <end position="380"/>
    </location>
</feature>
<evidence type="ECO:0000313" key="9">
    <source>
        <dbReference type="EMBL" id="MTD15363.1"/>
    </source>
</evidence>
<feature type="transmembrane region" description="Helical" evidence="7">
    <location>
        <begin position="234"/>
        <end position="256"/>
    </location>
</feature>
<evidence type="ECO:0000256" key="7">
    <source>
        <dbReference type="SAM" id="Phobius"/>
    </source>
</evidence>
<feature type="transmembrane region" description="Helical" evidence="7">
    <location>
        <begin position="91"/>
        <end position="108"/>
    </location>
</feature>
<feature type="transmembrane region" description="Helical" evidence="7">
    <location>
        <begin position="26"/>
        <end position="50"/>
    </location>
</feature>
<keyword evidence="4 7" id="KW-0812">Transmembrane</keyword>
<proteinExistence type="predicted"/>
<dbReference type="SUPFAM" id="SSF103473">
    <property type="entry name" value="MFS general substrate transporter"/>
    <property type="match status" value="1"/>
</dbReference>
<evidence type="ECO:0000313" key="10">
    <source>
        <dbReference type="Proteomes" id="UP000460221"/>
    </source>
</evidence>
<keyword evidence="5 7" id="KW-1133">Transmembrane helix</keyword>
<evidence type="ECO:0000256" key="5">
    <source>
        <dbReference type="ARBA" id="ARBA00022989"/>
    </source>
</evidence>
<feature type="transmembrane region" description="Helical" evidence="7">
    <location>
        <begin position="159"/>
        <end position="179"/>
    </location>
</feature>
<comment type="subcellular location">
    <subcellularLocation>
        <location evidence="1">Cell membrane</location>
        <topology evidence="1">Multi-pass membrane protein</topology>
    </subcellularLocation>
</comment>
<keyword evidence="10" id="KW-1185">Reference proteome</keyword>
<sequence>MTATFTARPAASPAAPPSPARHGAGFWLIAFAFLTAMAFSTVPAPLYTLYQARDGFSTFMVTVVFGVYAIGVLVSLLLAGHVSDTFGRRRILVAALLLELVAAALFLSDPTLPVLLAARLITGLGVGMISATATAHLAELHAAHRPGASRQRFELVSTAANIGGLGVGPLVAGALAQYVDGPLRTPYVVFAVLLVLAIVAVLLAPETVPADRERAPYRPQRVDLGTGGARSRMIAAGVAGAAAFAVFGLFTSVAPGFVGGTLHHSSRFLAGGLVFAVFGAAAIAQSLTGSLTLPRRTALGLWAIAVGIPTVLAGTYAADLTLFLVGGVIAGAGAGTLFKAAIGMVIATAVPEKRGSALAAVFVIAYAGLSLAALGIGVASLVVSSVAAMTVFAVVLLAVLGVVAVLLRSSHRQPVDA</sequence>
<organism evidence="9 10">
    <name type="scientific">Nakamurella alba</name>
    <dbReference type="NCBI Taxonomy" id="2665158"/>
    <lineage>
        <taxon>Bacteria</taxon>
        <taxon>Bacillati</taxon>
        <taxon>Actinomycetota</taxon>
        <taxon>Actinomycetes</taxon>
        <taxon>Nakamurellales</taxon>
        <taxon>Nakamurellaceae</taxon>
        <taxon>Nakamurella</taxon>
    </lineage>
</organism>
<comment type="caution">
    <text evidence="9">The sequence shown here is derived from an EMBL/GenBank/DDBJ whole genome shotgun (WGS) entry which is preliminary data.</text>
</comment>
<evidence type="ECO:0000256" key="1">
    <source>
        <dbReference type="ARBA" id="ARBA00004651"/>
    </source>
</evidence>
<evidence type="ECO:0000256" key="2">
    <source>
        <dbReference type="ARBA" id="ARBA00022448"/>
    </source>
</evidence>
<protein>
    <submittedName>
        <fullName evidence="9">MFS transporter</fullName>
    </submittedName>
</protein>
<reference evidence="9 10" key="1">
    <citation type="submission" date="2019-11" db="EMBL/GenBank/DDBJ databases">
        <authorList>
            <person name="Jiang L.-Q."/>
        </authorList>
    </citation>
    <scope>NUCLEOTIDE SEQUENCE [LARGE SCALE GENOMIC DNA]</scope>
    <source>
        <strain evidence="9 10">YIM 132087</strain>
    </source>
</reference>
<feature type="transmembrane region" description="Helical" evidence="7">
    <location>
        <begin position="268"/>
        <end position="287"/>
    </location>
</feature>
<keyword evidence="6 7" id="KW-0472">Membrane</keyword>
<dbReference type="EMBL" id="WLYK01000006">
    <property type="protein sequence ID" value="MTD15363.1"/>
    <property type="molecule type" value="Genomic_DNA"/>
</dbReference>